<dbReference type="RefSeq" id="XP_031863764.2">
    <property type="nucleotide sequence ID" value="XM_032002207.2"/>
</dbReference>
<evidence type="ECO:0000256" key="4">
    <source>
        <dbReference type="ARBA" id="ARBA00023163"/>
    </source>
</evidence>
<dbReference type="GO" id="GO:0006351">
    <property type="term" value="P:DNA-templated transcription"/>
    <property type="evidence" value="ECO:0007669"/>
    <property type="project" value="InterPro"/>
</dbReference>
<evidence type="ECO:0000313" key="8">
    <source>
        <dbReference type="EMBL" id="WWD22237.1"/>
    </source>
</evidence>
<dbReference type="InterPro" id="IPR036864">
    <property type="entry name" value="Zn2-C6_fun-type_DNA-bd_sf"/>
</dbReference>
<evidence type="ECO:0000256" key="2">
    <source>
        <dbReference type="ARBA" id="ARBA00022723"/>
    </source>
</evidence>
<accession>A0AAJ8LQL4</accession>
<evidence type="ECO:0000256" key="6">
    <source>
        <dbReference type="SAM" id="MobiDB-lite"/>
    </source>
</evidence>
<feature type="region of interest" description="Disordered" evidence="6">
    <location>
        <begin position="1"/>
        <end position="25"/>
    </location>
</feature>
<dbReference type="EMBL" id="CP144063">
    <property type="protein sequence ID" value="WWD22237.1"/>
    <property type="molecule type" value="Genomic_DNA"/>
</dbReference>
<comment type="subcellular location">
    <subcellularLocation>
        <location evidence="1">Nucleus</location>
    </subcellularLocation>
</comment>
<evidence type="ECO:0000313" key="9">
    <source>
        <dbReference type="Proteomes" id="UP000322225"/>
    </source>
</evidence>
<dbReference type="GO" id="GO:0003677">
    <property type="term" value="F:DNA binding"/>
    <property type="evidence" value="ECO:0007669"/>
    <property type="project" value="InterPro"/>
</dbReference>
<dbReference type="InterPro" id="IPR050815">
    <property type="entry name" value="TF_fung"/>
</dbReference>
<dbReference type="InterPro" id="IPR001138">
    <property type="entry name" value="Zn2Cys6_DnaBD"/>
</dbReference>
<dbReference type="CDD" id="cd00067">
    <property type="entry name" value="GAL4"/>
    <property type="match status" value="1"/>
</dbReference>
<feature type="compositionally biased region" description="Basic residues" evidence="6">
    <location>
        <begin position="154"/>
        <end position="164"/>
    </location>
</feature>
<dbReference type="PANTHER" id="PTHR47338:SF5">
    <property type="entry name" value="ZN(II)2CYS6 TRANSCRIPTION FACTOR (EUROFUNG)"/>
    <property type="match status" value="1"/>
</dbReference>
<name>A0AAJ8LQL4_9TREE</name>
<dbReference type="SMART" id="SM00906">
    <property type="entry name" value="Fungal_trans"/>
    <property type="match status" value="1"/>
</dbReference>
<organism evidence="8 9">
    <name type="scientific">Kwoniella shandongensis</name>
    <dbReference type="NCBI Taxonomy" id="1734106"/>
    <lineage>
        <taxon>Eukaryota</taxon>
        <taxon>Fungi</taxon>
        <taxon>Dikarya</taxon>
        <taxon>Basidiomycota</taxon>
        <taxon>Agaricomycotina</taxon>
        <taxon>Tremellomycetes</taxon>
        <taxon>Tremellales</taxon>
        <taxon>Cryptococcaceae</taxon>
        <taxon>Kwoniella</taxon>
    </lineage>
</organism>
<dbReference type="InterPro" id="IPR007219">
    <property type="entry name" value="XnlR_reg_dom"/>
</dbReference>
<evidence type="ECO:0000256" key="1">
    <source>
        <dbReference type="ARBA" id="ARBA00004123"/>
    </source>
</evidence>
<feature type="domain" description="Zn(2)-C6 fungal-type" evidence="7">
    <location>
        <begin position="25"/>
        <end position="63"/>
    </location>
</feature>
<keyword evidence="2" id="KW-0479">Metal-binding</keyword>
<sequence>MNDVAESSTSGGTRQQTVRKRASKACSRCRRYRTKCVPLRENGGNVPPCRACMMSGVEDSCTFLPRGLSSADRSHRRRRPRESVSTVDHHHHDDNFDTSGRQSDPHSHSQYTSSSPPPPPPPPDDHQHHQDFPPSSITISSPSPYFHTQTRVQSRTHSHPHSHRIVTPTPTNITHHHLAEPSLPPPSEVIEAIRNYVSSYFQLGFLHKALFVERYTLSPESISPFLLLAICSIAAPFTPTLVARYGGKKKATDYFLERADERLGKEMVMPSLERAQAFLLLGVTEWGQGNGPKAWMLIGTAVRMAGFLGLHRESTYQLPPDPTPEMVTESEVARRTFWAITCHENLLAGQSRPMQISLTEIDVLLPCEESDFNFGIQPTHRASIAGTLGGRSVDGYGTGHDAPKSLFASLVQVKILWSLTARHACRGTGRYGDTPWTTASQTLLTALQDFEATLPIKHRFSVTNLRGMMVEGLDLAFLSITLITRLSNIVLRRLYLPSMAVAIDPDGAAEMNLHTRGFWLQMANEMVSNSEQLLSQVETFFGMRAVQLGFPPIMVFGVYMCGNVFLYLCKWPECKSATKQDSADEAVCPQRAGIALSSYQRCVEILEQLADSWPLASQWHCALQSSAPNIHSRSERARIRSAIREERTFDDELAGIYGQSAPSIIGTSPEDRDRQVFGDVGTSANRGNDQHQFPTSGPVPLGSHEGAGEIPDEGNLVHYLSIGGGQTNTFDTSQIVGENMGGGELSPNPNIFLDTFGDDLSAFLQGALPVNDGDMELDHLWDR</sequence>
<dbReference type="PROSITE" id="PS50048">
    <property type="entry name" value="ZN2_CY6_FUNGAL_2"/>
    <property type="match status" value="1"/>
</dbReference>
<keyword evidence="5" id="KW-0539">Nucleus</keyword>
<dbReference type="PANTHER" id="PTHR47338">
    <property type="entry name" value="ZN(II)2CYS6 TRANSCRIPTION FACTOR (EUROFUNG)-RELATED"/>
    <property type="match status" value="1"/>
</dbReference>
<dbReference type="Gene3D" id="4.10.240.10">
    <property type="entry name" value="Zn(2)-C6 fungal-type DNA-binding domain"/>
    <property type="match status" value="1"/>
</dbReference>
<dbReference type="GO" id="GO:0005634">
    <property type="term" value="C:nucleus"/>
    <property type="evidence" value="ECO:0007669"/>
    <property type="project" value="UniProtKB-SubCell"/>
</dbReference>
<protein>
    <recommendedName>
        <fullName evidence="7">Zn(2)-C6 fungal-type domain-containing protein</fullName>
    </recommendedName>
</protein>
<proteinExistence type="predicted"/>
<dbReference type="GO" id="GO:0000981">
    <property type="term" value="F:DNA-binding transcription factor activity, RNA polymerase II-specific"/>
    <property type="evidence" value="ECO:0007669"/>
    <property type="project" value="InterPro"/>
</dbReference>
<reference evidence="8" key="1">
    <citation type="submission" date="2017-08" db="EMBL/GenBank/DDBJ databases">
        <authorList>
            <person name="Cuomo C."/>
            <person name="Billmyre B."/>
            <person name="Heitman J."/>
        </authorList>
    </citation>
    <scope>NUCLEOTIDE SEQUENCE</scope>
    <source>
        <strain evidence="8">CBS 12478</strain>
    </source>
</reference>
<feature type="compositionally biased region" description="Polar residues" evidence="6">
    <location>
        <begin position="682"/>
        <end position="695"/>
    </location>
</feature>
<dbReference type="CDD" id="cd12148">
    <property type="entry name" value="fungal_TF_MHR"/>
    <property type="match status" value="1"/>
</dbReference>
<dbReference type="GO" id="GO:0008270">
    <property type="term" value="F:zinc ion binding"/>
    <property type="evidence" value="ECO:0007669"/>
    <property type="project" value="InterPro"/>
</dbReference>
<dbReference type="AlphaFoldDB" id="A0AAJ8LQL4"/>
<keyword evidence="9" id="KW-1185">Reference proteome</keyword>
<gene>
    <name evidence="8" type="ORF">CI109_106728</name>
</gene>
<feature type="region of interest" description="Disordered" evidence="6">
    <location>
        <begin position="67"/>
        <end position="184"/>
    </location>
</feature>
<dbReference type="KEGG" id="ksn:43586317"/>
<dbReference type="PROSITE" id="PS00463">
    <property type="entry name" value="ZN2_CY6_FUNGAL_1"/>
    <property type="match status" value="1"/>
</dbReference>
<feature type="compositionally biased region" description="Polar residues" evidence="6">
    <location>
        <begin position="1"/>
        <end position="16"/>
    </location>
</feature>
<dbReference type="SUPFAM" id="SSF57701">
    <property type="entry name" value="Zn2/Cys6 DNA-binding domain"/>
    <property type="match status" value="1"/>
</dbReference>
<feature type="region of interest" description="Disordered" evidence="6">
    <location>
        <begin position="660"/>
        <end position="712"/>
    </location>
</feature>
<dbReference type="Proteomes" id="UP000322225">
    <property type="component" value="Chromosome 13"/>
</dbReference>
<reference evidence="8" key="2">
    <citation type="submission" date="2024-01" db="EMBL/GenBank/DDBJ databases">
        <title>Comparative genomics of Cryptococcus and Kwoniella reveals pathogenesis evolution and contrasting modes of karyotype evolution via chromosome fusion or intercentromeric recombination.</title>
        <authorList>
            <person name="Coelho M.A."/>
            <person name="David-Palma M."/>
            <person name="Shea T."/>
            <person name="Bowers K."/>
            <person name="McGinley-Smith S."/>
            <person name="Mohammad A.W."/>
            <person name="Gnirke A."/>
            <person name="Yurkov A.M."/>
            <person name="Nowrousian M."/>
            <person name="Sun S."/>
            <person name="Cuomo C.A."/>
            <person name="Heitman J."/>
        </authorList>
    </citation>
    <scope>NUCLEOTIDE SEQUENCE</scope>
    <source>
        <strain evidence="8">CBS 12478</strain>
    </source>
</reference>
<evidence type="ECO:0000256" key="3">
    <source>
        <dbReference type="ARBA" id="ARBA00023015"/>
    </source>
</evidence>
<evidence type="ECO:0000256" key="5">
    <source>
        <dbReference type="ARBA" id="ARBA00023242"/>
    </source>
</evidence>
<keyword evidence="4" id="KW-0804">Transcription</keyword>
<keyword evidence="3" id="KW-0805">Transcription regulation</keyword>
<feature type="compositionally biased region" description="Low complexity" evidence="6">
    <location>
        <begin position="132"/>
        <end position="144"/>
    </location>
</feature>
<dbReference type="SMART" id="SM00066">
    <property type="entry name" value="GAL4"/>
    <property type="match status" value="1"/>
</dbReference>
<dbReference type="Pfam" id="PF04082">
    <property type="entry name" value="Fungal_trans"/>
    <property type="match status" value="1"/>
</dbReference>
<evidence type="ECO:0000259" key="7">
    <source>
        <dbReference type="PROSITE" id="PS50048"/>
    </source>
</evidence>
<dbReference type="GeneID" id="43586317"/>